<reference evidence="2" key="1">
    <citation type="submission" date="2014-04" db="EMBL/GenBank/DDBJ databases">
        <title>Evolutionary Origins and Diversification of the Mycorrhizal Mutualists.</title>
        <authorList>
            <consortium name="DOE Joint Genome Institute"/>
            <consortium name="Mycorrhizal Genomics Consortium"/>
            <person name="Kohler A."/>
            <person name="Kuo A."/>
            <person name="Nagy L.G."/>
            <person name="Floudas D."/>
            <person name="Copeland A."/>
            <person name="Barry K.W."/>
            <person name="Cichocki N."/>
            <person name="Veneault-Fourrey C."/>
            <person name="LaButti K."/>
            <person name="Lindquist E.A."/>
            <person name="Lipzen A."/>
            <person name="Lundell T."/>
            <person name="Morin E."/>
            <person name="Murat C."/>
            <person name="Riley R."/>
            <person name="Ohm R."/>
            <person name="Sun H."/>
            <person name="Tunlid A."/>
            <person name="Henrissat B."/>
            <person name="Grigoriev I.V."/>
            <person name="Hibbett D.S."/>
            <person name="Martin F."/>
        </authorList>
    </citation>
    <scope>NUCLEOTIDE SEQUENCE [LARGE SCALE GENOMIC DNA]</scope>
    <source>
        <strain evidence="2">FD-334 SS-4</strain>
    </source>
</reference>
<evidence type="ECO:0000313" key="2">
    <source>
        <dbReference type="Proteomes" id="UP000054270"/>
    </source>
</evidence>
<protein>
    <submittedName>
        <fullName evidence="1">Uncharacterized protein</fullName>
    </submittedName>
</protein>
<keyword evidence="2" id="KW-1185">Reference proteome</keyword>
<dbReference type="Proteomes" id="UP000054270">
    <property type="component" value="Unassembled WGS sequence"/>
</dbReference>
<name>A0A0D2LZC5_HYPSF</name>
<accession>A0A0D2LZC5</accession>
<sequence length="82" mass="9364">MRVAAAAPRRRKTVATACASKFARSDALRMTMQPSRQDVSACTAQTQTTRSWSLKLEYSKHSIRVQRQRKSSIPRHVRFDSI</sequence>
<organism evidence="1 2">
    <name type="scientific">Hypholoma sublateritium (strain FD-334 SS-4)</name>
    <dbReference type="NCBI Taxonomy" id="945553"/>
    <lineage>
        <taxon>Eukaryota</taxon>
        <taxon>Fungi</taxon>
        <taxon>Dikarya</taxon>
        <taxon>Basidiomycota</taxon>
        <taxon>Agaricomycotina</taxon>
        <taxon>Agaricomycetes</taxon>
        <taxon>Agaricomycetidae</taxon>
        <taxon>Agaricales</taxon>
        <taxon>Agaricineae</taxon>
        <taxon>Strophariaceae</taxon>
        <taxon>Hypholoma</taxon>
    </lineage>
</organism>
<dbReference type="AlphaFoldDB" id="A0A0D2LZC5"/>
<gene>
    <name evidence="1" type="ORF">HYPSUDRAFT_47538</name>
</gene>
<dbReference type="EMBL" id="KN817625">
    <property type="protein sequence ID" value="KJA16228.1"/>
    <property type="molecule type" value="Genomic_DNA"/>
</dbReference>
<evidence type="ECO:0000313" key="1">
    <source>
        <dbReference type="EMBL" id="KJA16228.1"/>
    </source>
</evidence>
<proteinExistence type="predicted"/>